<dbReference type="Proteomes" id="UP000606974">
    <property type="component" value="Unassembled WGS sequence"/>
</dbReference>
<dbReference type="OrthoDB" id="3182339at2759"/>
<evidence type="ECO:0000313" key="6">
    <source>
        <dbReference type="Proteomes" id="UP000606974"/>
    </source>
</evidence>
<evidence type="ECO:0000256" key="4">
    <source>
        <dbReference type="SAM" id="MobiDB-lite"/>
    </source>
</evidence>
<dbReference type="PROSITE" id="PS50088">
    <property type="entry name" value="ANK_REPEAT"/>
    <property type="match status" value="1"/>
</dbReference>
<evidence type="ECO:0000256" key="3">
    <source>
        <dbReference type="PROSITE-ProRule" id="PRU00023"/>
    </source>
</evidence>
<sequence length="1702" mass="187145">MRRLDELSRLAQEAGATPATRLPGLRPPQPNLRFVSEADRTEARAILVQQRIQAKSYKDPTKQKRAVFRSKEKNEALADRSTWTFSLNERASALNEHIRKLGSIGVAQALAEFDQTRPLNVNILYPEKAEEKQKRSSSSLSSVLYNDLLQHVAQFDSVAYITFLASRGAPQVSKDQALAISLTHKLTNATKTLLQYDADPNIHTKQFLAAIEDGNLELVKLFLSAPKALNISSLTSGVPAAVDTNDYEILSLLLAYGADGNENGQALCVAIRAQHYLNTAAILAHSSNNITSESLDLAVIEACQIADDVCRARFLDLLLCAGATATTPVLQRELLQAIKCAQLGLVALLISHGTSPDCSDAEGIRWALKRSRFNVVELLLQGTISPSSASRVLNSIPRQIPEDILKKFVVILAENGASPESLGRILAISIENGFESVPKMLVDRGASLDYDNARSVGLLLKSCNLDLLEDVLKGSSSPAVLCKVLPGAMSIRCKRKRRQAVSLLLSKGVNGRELDIALQQAVGEAPEIRDRFLIDSLMEHKASVNFVDENGNCIHMATKHGDLALLQQLCSAGDLLVEVASSAVPLAFASMATNNFSVILQMVSLLLEKGAHGAPVAETLIEAVRHSHGLHIVALLLRKGADVNYLNGKAIEEALKLKDVAVLMLLCQEGQLTRQSLARLVPEGLNPQSYDPAKARSLVKCSVNYPEILSLALMNEVQAHGARQEMVELLLQCGASLDFNDGAVLRSAVCSGDLETTRLLLSTKPGKSALSPAFKVAAELPERSKRYEMMRVLLQLGVSGIGQDEALVEESRAPAGDDLSHVKLLIDHRASVNYQGGAALQEAIRARHVALLMLLLTKSPSVASLANAFSTARQASCSRDQRLTMFDLLLQAGSTGIQLNQALIESARREPSDLDIPRLLLRYDASVDFLNGEAMEIAVQSGSHPLLKLLVGSVHEKSSLEAAFLTARRTAFCSPRLRIDIFQCLLEAGLRGVQVNEALIEAAQRDATDLQLPLVLLSHQASVDFHSGRSLRIAVTAGNAALLKVLLARRPEKTSIELAFRRARQAQLSDQQRIDIYKCLLKEGVKQDAVNTALVEAVGTGSVDLVQLILLHGGNVNSADGNCFVVAATQEDAKIFKVLAANRPEMGVIIPLLIRSVNHETHLLQLLQLCFDSNSADVVSLSDSVIFTAMERFPRGARLIRFLLEHGCVANSTREFQLDEGAGIEEITALIWSLHQPRPGISDSVILSLLAVGARAKFVTSQSHVSAANIAAKNRRHAVLRELIRLGVDMSFRDGQKHSPLFYSSRNGDLEAVKLLIQAQARPDDGSLHEAARENHPEIVSYLLSHDHHVNFPSSQHSSGGCGRTALEELCANGTPKGDEWATRVHRTIELLLPIDSKSMAKSDGKSILHLALDNEHGLEVTEALLECAPVWKNINDAIHQYEDASGIVYSPTKYVEHFYEGSEVMRNKLIQLLKGKKCEDRMYRPIGEQIEDAVGLPEEIKAVVNRKINADRELGEEMKRRELFAAHQRDIQTREHQMSVQFSTERHNQSMKERRAEEAFACEIAQQKHILAIVHQRELHGERQNALGEESQLRLKNLQDESVQRKAITNSEQATELEHRRKLIVQDQSAAEARINRERMLMLDQEQAMQREHDRQIKLIGRQDESVRFKAREMRGLVRTQRSLNSGSETRRIEFGESAVD</sequence>
<dbReference type="Pfam" id="PF12796">
    <property type="entry name" value="Ank_2"/>
    <property type="match status" value="1"/>
</dbReference>
<accession>A0A8H7E8H2</accession>
<comment type="caution">
    <text evidence="5">The sequence shown here is derived from an EMBL/GenBank/DDBJ whole genome shotgun (WGS) entry which is preliminary data.</text>
</comment>
<name>A0A8H7E8H2_9EURO</name>
<dbReference type="PANTHER" id="PTHR24123:SF33">
    <property type="entry name" value="PROTEIN HOS4"/>
    <property type="match status" value="1"/>
</dbReference>
<evidence type="ECO:0000256" key="2">
    <source>
        <dbReference type="ARBA" id="ARBA00023043"/>
    </source>
</evidence>
<evidence type="ECO:0000313" key="5">
    <source>
        <dbReference type="EMBL" id="KAF7512128.1"/>
    </source>
</evidence>
<protein>
    <submittedName>
        <fullName evidence="5">Uncharacterized protein</fullName>
    </submittedName>
</protein>
<dbReference type="EMBL" id="JAACFV010000014">
    <property type="protein sequence ID" value="KAF7512128.1"/>
    <property type="molecule type" value="Genomic_DNA"/>
</dbReference>
<feature type="repeat" description="ANK" evidence="3">
    <location>
        <begin position="1089"/>
        <end position="1121"/>
    </location>
</feature>
<feature type="region of interest" description="Disordered" evidence="4">
    <location>
        <begin position="1"/>
        <end position="29"/>
    </location>
</feature>
<dbReference type="InterPro" id="IPR002110">
    <property type="entry name" value="Ankyrin_rpt"/>
</dbReference>
<gene>
    <name evidence="5" type="ORF">GJ744_002290</name>
</gene>
<keyword evidence="2 3" id="KW-0040">ANK repeat</keyword>
<dbReference type="Gene3D" id="1.25.40.20">
    <property type="entry name" value="Ankyrin repeat-containing domain"/>
    <property type="match status" value="5"/>
</dbReference>
<reference evidence="5" key="1">
    <citation type="submission" date="2020-02" db="EMBL/GenBank/DDBJ databases">
        <authorList>
            <person name="Palmer J.M."/>
        </authorList>
    </citation>
    <scope>NUCLEOTIDE SEQUENCE</scope>
    <source>
        <strain evidence="5">EPUS1.4</strain>
        <tissue evidence="5">Thallus</tissue>
    </source>
</reference>
<keyword evidence="1" id="KW-0677">Repeat</keyword>
<dbReference type="InterPro" id="IPR036770">
    <property type="entry name" value="Ankyrin_rpt-contain_sf"/>
</dbReference>
<dbReference type="InterPro" id="IPR051165">
    <property type="entry name" value="Multifunctional_ANK_Repeat"/>
</dbReference>
<organism evidence="5 6">
    <name type="scientific">Endocarpon pusillum</name>
    <dbReference type="NCBI Taxonomy" id="364733"/>
    <lineage>
        <taxon>Eukaryota</taxon>
        <taxon>Fungi</taxon>
        <taxon>Dikarya</taxon>
        <taxon>Ascomycota</taxon>
        <taxon>Pezizomycotina</taxon>
        <taxon>Eurotiomycetes</taxon>
        <taxon>Chaetothyriomycetidae</taxon>
        <taxon>Verrucariales</taxon>
        <taxon>Verrucariaceae</taxon>
        <taxon>Endocarpon</taxon>
    </lineage>
</organism>
<keyword evidence="6" id="KW-1185">Reference proteome</keyword>
<dbReference type="PANTHER" id="PTHR24123">
    <property type="entry name" value="ANKYRIN REPEAT-CONTAINING"/>
    <property type="match status" value="1"/>
</dbReference>
<dbReference type="SUPFAM" id="SSF48403">
    <property type="entry name" value="Ankyrin repeat"/>
    <property type="match status" value="4"/>
</dbReference>
<dbReference type="SMART" id="SM00248">
    <property type="entry name" value="ANK"/>
    <property type="match status" value="14"/>
</dbReference>
<evidence type="ECO:0000256" key="1">
    <source>
        <dbReference type="ARBA" id="ARBA00022737"/>
    </source>
</evidence>
<proteinExistence type="predicted"/>